<feature type="compositionally biased region" description="Polar residues" evidence="3">
    <location>
        <begin position="12"/>
        <end position="24"/>
    </location>
</feature>
<accession>A0A2R6XFC5</accession>
<keyword evidence="5" id="KW-1185">Reference proteome</keyword>
<dbReference type="OMA" id="HRIPETT"/>
<evidence type="ECO:0000256" key="3">
    <source>
        <dbReference type="SAM" id="MobiDB-lite"/>
    </source>
</evidence>
<gene>
    <name evidence="4" type="ORF">MARPO_0019s0178</name>
</gene>
<dbReference type="AlphaFoldDB" id="A0A2R6XFC5"/>
<feature type="compositionally biased region" description="Basic residues" evidence="3">
    <location>
        <begin position="115"/>
        <end position="126"/>
    </location>
</feature>
<dbReference type="PANTHER" id="PTHR33142">
    <property type="entry name" value="CYCLIN-DEPENDENT PROTEIN KINASE INHIBITOR SMR13"/>
    <property type="match status" value="1"/>
</dbReference>
<name>A0A2R6XFC5_MARPO</name>
<dbReference type="Proteomes" id="UP000244005">
    <property type="component" value="Unassembled WGS sequence"/>
</dbReference>
<organism evidence="4 5">
    <name type="scientific">Marchantia polymorpha</name>
    <name type="common">Common liverwort</name>
    <name type="synonym">Marchantia aquatica</name>
    <dbReference type="NCBI Taxonomy" id="3197"/>
    <lineage>
        <taxon>Eukaryota</taxon>
        <taxon>Viridiplantae</taxon>
        <taxon>Streptophyta</taxon>
        <taxon>Embryophyta</taxon>
        <taxon>Marchantiophyta</taxon>
        <taxon>Marchantiopsida</taxon>
        <taxon>Marchantiidae</taxon>
        <taxon>Marchantiales</taxon>
        <taxon>Marchantiaceae</taxon>
        <taxon>Marchantia</taxon>
    </lineage>
</organism>
<feature type="region of interest" description="Disordered" evidence="3">
    <location>
        <begin position="1"/>
        <end position="140"/>
    </location>
</feature>
<dbReference type="InterPro" id="IPR040389">
    <property type="entry name" value="SMR"/>
</dbReference>
<feature type="compositionally biased region" description="Polar residues" evidence="3">
    <location>
        <begin position="74"/>
        <end position="83"/>
    </location>
</feature>
<evidence type="ECO:0000256" key="1">
    <source>
        <dbReference type="ARBA" id="ARBA00023013"/>
    </source>
</evidence>
<dbReference type="Gramene" id="Mp1g14080.1">
    <property type="protein sequence ID" value="Mp1g14080.1.cds1"/>
    <property type="gene ID" value="Mp1g14080"/>
</dbReference>
<evidence type="ECO:0000256" key="2">
    <source>
        <dbReference type="ARBA" id="ARBA00023306"/>
    </source>
</evidence>
<dbReference type="EMBL" id="KZ772691">
    <property type="protein sequence ID" value="PTQ44779.1"/>
    <property type="molecule type" value="Genomic_DNA"/>
</dbReference>
<proteinExistence type="predicted"/>
<dbReference type="GO" id="GO:0004860">
    <property type="term" value="F:protein kinase inhibitor activity"/>
    <property type="evidence" value="ECO:0007669"/>
    <property type="project" value="UniProtKB-KW"/>
</dbReference>
<dbReference type="OrthoDB" id="10310357at2759"/>
<dbReference type="PANTHER" id="PTHR33142:SF8">
    <property type="entry name" value="CYCLIN-DEPENDENT PROTEIN KINASE INHIBITOR SMR9"/>
    <property type="match status" value="1"/>
</dbReference>
<feature type="compositionally biased region" description="Low complexity" evidence="3">
    <location>
        <begin position="127"/>
        <end position="140"/>
    </location>
</feature>
<protein>
    <submittedName>
        <fullName evidence="4">Uncharacterized protein</fullName>
    </submittedName>
</protein>
<feature type="compositionally biased region" description="Low complexity" evidence="3">
    <location>
        <begin position="53"/>
        <end position="64"/>
    </location>
</feature>
<sequence length="150" mass="16122">MAPAHAGCPSMLPSSSGASESQGRNGAESEDMSQQDTWGLSHPVLRPIRVGRTSAAQTSSSAGADFRADDSPSLLLSDTFSSSGEEENCGSDGCETPKAKRHRIPETTGYPPAPRKPRATSRRRVKPSSFFSPPDFDSFLPYHRSNLLLR</sequence>
<dbReference type="GO" id="GO:0032875">
    <property type="term" value="P:regulation of DNA endoreduplication"/>
    <property type="evidence" value="ECO:0007669"/>
    <property type="project" value="InterPro"/>
</dbReference>
<keyword evidence="2" id="KW-0131">Cell cycle</keyword>
<evidence type="ECO:0000313" key="5">
    <source>
        <dbReference type="Proteomes" id="UP000244005"/>
    </source>
</evidence>
<evidence type="ECO:0000313" key="4">
    <source>
        <dbReference type="EMBL" id="PTQ44779.1"/>
    </source>
</evidence>
<keyword evidence="1" id="KW-0649">Protein kinase inhibitor</keyword>
<reference evidence="5" key="1">
    <citation type="journal article" date="2017" name="Cell">
        <title>Insights into land plant evolution garnered from the Marchantia polymorpha genome.</title>
        <authorList>
            <person name="Bowman J.L."/>
            <person name="Kohchi T."/>
            <person name="Yamato K.T."/>
            <person name="Jenkins J."/>
            <person name="Shu S."/>
            <person name="Ishizaki K."/>
            <person name="Yamaoka S."/>
            <person name="Nishihama R."/>
            <person name="Nakamura Y."/>
            <person name="Berger F."/>
            <person name="Adam C."/>
            <person name="Aki S.S."/>
            <person name="Althoff F."/>
            <person name="Araki T."/>
            <person name="Arteaga-Vazquez M.A."/>
            <person name="Balasubrmanian S."/>
            <person name="Barry K."/>
            <person name="Bauer D."/>
            <person name="Boehm C.R."/>
            <person name="Briginshaw L."/>
            <person name="Caballero-Perez J."/>
            <person name="Catarino B."/>
            <person name="Chen F."/>
            <person name="Chiyoda S."/>
            <person name="Chovatia M."/>
            <person name="Davies K.M."/>
            <person name="Delmans M."/>
            <person name="Demura T."/>
            <person name="Dierschke T."/>
            <person name="Dolan L."/>
            <person name="Dorantes-Acosta A.E."/>
            <person name="Eklund D.M."/>
            <person name="Florent S.N."/>
            <person name="Flores-Sandoval E."/>
            <person name="Fujiyama A."/>
            <person name="Fukuzawa H."/>
            <person name="Galik B."/>
            <person name="Grimanelli D."/>
            <person name="Grimwood J."/>
            <person name="Grossniklaus U."/>
            <person name="Hamada T."/>
            <person name="Haseloff J."/>
            <person name="Hetherington A.J."/>
            <person name="Higo A."/>
            <person name="Hirakawa Y."/>
            <person name="Hundley H.N."/>
            <person name="Ikeda Y."/>
            <person name="Inoue K."/>
            <person name="Inoue S.I."/>
            <person name="Ishida S."/>
            <person name="Jia Q."/>
            <person name="Kakita M."/>
            <person name="Kanazawa T."/>
            <person name="Kawai Y."/>
            <person name="Kawashima T."/>
            <person name="Kennedy M."/>
            <person name="Kinose K."/>
            <person name="Kinoshita T."/>
            <person name="Kohara Y."/>
            <person name="Koide E."/>
            <person name="Komatsu K."/>
            <person name="Kopischke S."/>
            <person name="Kubo M."/>
            <person name="Kyozuka J."/>
            <person name="Lagercrantz U."/>
            <person name="Lin S.S."/>
            <person name="Lindquist E."/>
            <person name="Lipzen A.M."/>
            <person name="Lu C.W."/>
            <person name="De Luna E."/>
            <person name="Martienssen R.A."/>
            <person name="Minamino N."/>
            <person name="Mizutani M."/>
            <person name="Mizutani M."/>
            <person name="Mochizuki N."/>
            <person name="Monte I."/>
            <person name="Mosher R."/>
            <person name="Nagasaki H."/>
            <person name="Nakagami H."/>
            <person name="Naramoto S."/>
            <person name="Nishitani K."/>
            <person name="Ohtani M."/>
            <person name="Okamoto T."/>
            <person name="Okumura M."/>
            <person name="Phillips J."/>
            <person name="Pollak B."/>
            <person name="Reinders A."/>
            <person name="Rovekamp M."/>
            <person name="Sano R."/>
            <person name="Sawa S."/>
            <person name="Schmid M.W."/>
            <person name="Shirakawa M."/>
            <person name="Solano R."/>
            <person name="Spunde A."/>
            <person name="Suetsugu N."/>
            <person name="Sugano S."/>
            <person name="Sugiyama A."/>
            <person name="Sun R."/>
            <person name="Suzuki Y."/>
            <person name="Takenaka M."/>
            <person name="Takezawa D."/>
            <person name="Tomogane H."/>
            <person name="Tsuzuki M."/>
            <person name="Ueda T."/>
            <person name="Umeda M."/>
            <person name="Ward J.M."/>
            <person name="Watanabe Y."/>
            <person name="Yazaki K."/>
            <person name="Yokoyama R."/>
            <person name="Yoshitake Y."/>
            <person name="Yotsui I."/>
            <person name="Zachgo S."/>
            <person name="Schmutz J."/>
        </authorList>
    </citation>
    <scope>NUCLEOTIDE SEQUENCE [LARGE SCALE GENOMIC DNA]</scope>
    <source>
        <strain evidence="5">Tak-1</strain>
    </source>
</reference>